<dbReference type="EMBL" id="JACHMF010000001">
    <property type="protein sequence ID" value="MBB4694956.1"/>
    <property type="molecule type" value="Genomic_DNA"/>
</dbReference>
<gene>
    <name evidence="11" type="ORF">BKA14_005104</name>
</gene>
<dbReference type="SUPFAM" id="SSF55874">
    <property type="entry name" value="ATPase domain of HSP90 chaperone/DNA topoisomerase II/histidine kinase"/>
    <property type="match status" value="1"/>
</dbReference>
<comment type="caution">
    <text evidence="11">The sequence shown here is derived from an EMBL/GenBank/DDBJ whole genome shotgun (WGS) entry which is preliminary data.</text>
</comment>
<dbReference type="Gene3D" id="3.30.565.10">
    <property type="entry name" value="Histidine kinase-like ATPase, C-terminal domain"/>
    <property type="match status" value="1"/>
</dbReference>
<dbReference type="GO" id="GO:0016020">
    <property type="term" value="C:membrane"/>
    <property type="evidence" value="ECO:0007669"/>
    <property type="project" value="InterPro"/>
</dbReference>
<keyword evidence="9" id="KW-1133">Transmembrane helix</keyword>
<accession>A0A7W7CXS3</accession>
<evidence type="ECO:0000313" key="12">
    <source>
        <dbReference type="Proteomes" id="UP000542742"/>
    </source>
</evidence>
<keyword evidence="8" id="KW-0902">Two-component regulatory system</keyword>
<keyword evidence="9" id="KW-0812">Transmembrane</keyword>
<keyword evidence="12" id="KW-1185">Reference proteome</keyword>
<comment type="catalytic activity">
    <reaction evidence="1">
        <text>ATP + protein L-histidine = ADP + protein N-phospho-L-histidine.</text>
        <dbReference type="EC" id="2.7.13.3"/>
    </reaction>
</comment>
<dbReference type="InterPro" id="IPR036890">
    <property type="entry name" value="HATPase_C_sf"/>
</dbReference>
<sequence>MVTLVEIAGLLLLICLVARYAETRQAVVLCVVLGVLASTALFRLQIPPTATETAAQGAFFALVAVAAAATGGALRRLETRRFQAVHEARLGQRLQLAGDLHDFVAHDVSGVVALAQAAQVIGAEKPEKLLLLLQQIEACGLQALGSMDRTVGILRSGDATAVLGREAADETQRECHGLDDIADIVDRFRAAGPADVRLIVDRSGEEIRRVPREVASTGHRLVVEALTNIRRHAGSTPSVTVSVVVGSERSQPVLTVSVINGPPRVIEPGGSPFGDRGHHRSTGLEELAGRVRALGGTLEFGVHGGHGWRVTAHLPMD</sequence>
<keyword evidence="3" id="KW-0597">Phosphoprotein</keyword>
<dbReference type="InterPro" id="IPR050482">
    <property type="entry name" value="Sensor_HK_TwoCompSys"/>
</dbReference>
<dbReference type="Pfam" id="PF07730">
    <property type="entry name" value="HisKA_3"/>
    <property type="match status" value="1"/>
</dbReference>
<name>A0A7W7CXS3_9ACTN</name>
<dbReference type="InterPro" id="IPR011712">
    <property type="entry name" value="Sig_transdc_His_kin_sub3_dim/P"/>
</dbReference>
<evidence type="ECO:0000259" key="10">
    <source>
        <dbReference type="Pfam" id="PF07730"/>
    </source>
</evidence>
<dbReference type="GO" id="GO:0046983">
    <property type="term" value="F:protein dimerization activity"/>
    <property type="evidence" value="ECO:0007669"/>
    <property type="project" value="InterPro"/>
</dbReference>
<dbReference type="AlphaFoldDB" id="A0A7W7CXS3"/>
<evidence type="ECO:0000256" key="3">
    <source>
        <dbReference type="ARBA" id="ARBA00022553"/>
    </source>
</evidence>
<dbReference type="RefSeq" id="WP_203722706.1">
    <property type="nucleotide sequence ID" value="NZ_BOMC01000071.1"/>
</dbReference>
<feature type="transmembrane region" description="Helical" evidence="9">
    <location>
        <begin position="54"/>
        <end position="74"/>
    </location>
</feature>
<proteinExistence type="predicted"/>
<evidence type="ECO:0000256" key="4">
    <source>
        <dbReference type="ARBA" id="ARBA00022679"/>
    </source>
</evidence>
<dbReference type="PANTHER" id="PTHR24421">
    <property type="entry name" value="NITRATE/NITRITE SENSOR PROTEIN NARX-RELATED"/>
    <property type="match status" value="1"/>
</dbReference>
<evidence type="ECO:0000256" key="6">
    <source>
        <dbReference type="ARBA" id="ARBA00022777"/>
    </source>
</evidence>
<dbReference type="Proteomes" id="UP000542742">
    <property type="component" value="Unassembled WGS sequence"/>
</dbReference>
<keyword evidence="9" id="KW-0472">Membrane</keyword>
<evidence type="ECO:0000256" key="9">
    <source>
        <dbReference type="SAM" id="Phobius"/>
    </source>
</evidence>
<evidence type="ECO:0000256" key="5">
    <source>
        <dbReference type="ARBA" id="ARBA00022741"/>
    </source>
</evidence>
<dbReference type="Gene3D" id="1.20.5.1930">
    <property type="match status" value="1"/>
</dbReference>
<feature type="domain" description="Signal transduction histidine kinase subgroup 3 dimerisation and phosphoacceptor" evidence="10">
    <location>
        <begin position="93"/>
        <end position="157"/>
    </location>
</feature>
<keyword evidence="7" id="KW-0067">ATP-binding</keyword>
<keyword evidence="4" id="KW-0808">Transferase</keyword>
<organism evidence="11 12">
    <name type="scientific">Paractinoplanes abujensis</name>
    <dbReference type="NCBI Taxonomy" id="882441"/>
    <lineage>
        <taxon>Bacteria</taxon>
        <taxon>Bacillati</taxon>
        <taxon>Actinomycetota</taxon>
        <taxon>Actinomycetes</taxon>
        <taxon>Micromonosporales</taxon>
        <taxon>Micromonosporaceae</taxon>
        <taxon>Paractinoplanes</taxon>
    </lineage>
</organism>
<evidence type="ECO:0000313" key="11">
    <source>
        <dbReference type="EMBL" id="MBB4694956.1"/>
    </source>
</evidence>
<keyword evidence="6 11" id="KW-0418">Kinase</keyword>
<reference evidence="11 12" key="1">
    <citation type="submission" date="2020-08" db="EMBL/GenBank/DDBJ databases">
        <title>Sequencing the genomes of 1000 actinobacteria strains.</title>
        <authorList>
            <person name="Klenk H.-P."/>
        </authorList>
    </citation>
    <scope>NUCLEOTIDE SEQUENCE [LARGE SCALE GENOMIC DNA]</scope>
    <source>
        <strain evidence="11 12">DSM 45518</strain>
    </source>
</reference>
<evidence type="ECO:0000256" key="7">
    <source>
        <dbReference type="ARBA" id="ARBA00022840"/>
    </source>
</evidence>
<evidence type="ECO:0000256" key="8">
    <source>
        <dbReference type="ARBA" id="ARBA00023012"/>
    </source>
</evidence>
<protein>
    <recommendedName>
        <fullName evidence="2">histidine kinase</fullName>
        <ecNumber evidence="2">2.7.13.3</ecNumber>
    </recommendedName>
</protein>
<dbReference type="EC" id="2.7.13.3" evidence="2"/>
<dbReference type="GO" id="GO:0000155">
    <property type="term" value="F:phosphorelay sensor kinase activity"/>
    <property type="evidence" value="ECO:0007669"/>
    <property type="project" value="InterPro"/>
</dbReference>
<evidence type="ECO:0000256" key="1">
    <source>
        <dbReference type="ARBA" id="ARBA00000085"/>
    </source>
</evidence>
<dbReference type="PANTHER" id="PTHR24421:SF10">
    <property type="entry name" value="NITRATE_NITRITE SENSOR PROTEIN NARQ"/>
    <property type="match status" value="1"/>
</dbReference>
<dbReference type="GO" id="GO:0005524">
    <property type="term" value="F:ATP binding"/>
    <property type="evidence" value="ECO:0007669"/>
    <property type="project" value="UniProtKB-KW"/>
</dbReference>
<evidence type="ECO:0000256" key="2">
    <source>
        <dbReference type="ARBA" id="ARBA00012438"/>
    </source>
</evidence>
<keyword evidence="5" id="KW-0547">Nucleotide-binding</keyword>